<comment type="caution">
    <text evidence="3">The sequence shown here is derived from an EMBL/GenBank/DDBJ whole genome shotgun (WGS) entry which is preliminary data.</text>
</comment>
<proteinExistence type="predicted"/>
<evidence type="ECO:0000313" key="3">
    <source>
        <dbReference type="EMBL" id="HIT47384.1"/>
    </source>
</evidence>
<feature type="domain" description="Gylcosyl hydrolase 115 C-terminal" evidence="2">
    <location>
        <begin position="712"/>
        <end position="831"/>
    </location>
</feature>
<dbReference type="InterPro" id="IPR031924">
    <property type="entry name" value="GH115"/>
</dbReference>
<evidence type="ECO:0000256" key="1">
    <source>
        <dbReference type="ARBA" id="ARBA00022801"/>
    </source>
</evidence>
<dbReference type="SUPFAM" id="SSF55545">
    <property type="entry name" value="beta-N-acetylhexosaminidase-like domain"/>
    <property type="match status" value="1"/>
</dbReference>
<dbReference type="Gene3D" id="3.30.379.10">
    <property type="entry name" value="Chitobiase/beta-hexosaminidase domain 2-like"/>
    <property type="match status" value="1"/>
</dbReference>
<dbReference type="PANTHER" id="PTHR37842:SF2">
    <property type="entry name" value="GYLCOSYL HYDROLASE 115 C-TERMINAL DOMAIN-CONTAINING PROTEIN"/>
    <property type="match status" value="1"/>
</dbReference>
<dbReference type="InterPro" id="IPR029018">
    <property type="entry name" value="Hex-like_dom2"/>
</dbReference>
<reference evidence="3" key="1">
    <citation type="submission" date="2020-10" db="EMBL/GenBank/DDBJ databases">
        <authorList>
            <person name="Gilroy R."/>
        </authorList>
    </citation>
    <scope>NUCLEOTIDE SEQUENCE</scope>
    <source>
        <strain evidence="3">ChiHecec2B26-709</strain>
    </source>
</reference>
<keyword evidence="1 3" id="KW-0378">Hydrolase</keyword>
<dbReference type="Proteomes" id="UP000886881">
    <property type="component" value="Unassembled WGS sequence"/>
</dbReference>
<reference evidence="3" key="2">
    <citation type="journal article" date="2021" name="PeerJ">
        <title>Extensive microbial diversity within the chicken gut microbiome revealed by metagenomics and culture.</title>
        <authorList>
            <person name="Gilroy R."/>
            <person name="Ravi A."/>
            <person name="Getino M."/>
            <person name="Pursley I."/>
            <person name="Horton D.L."/>
            <person name="Alikhan N.F."/>
            <person name="Baker D."/>
            <person name="Gharbi K."/>
            <person name="Hall N."/>
            <person name="Watson M."/>
            <person name="Adriaenssens E.M."/>
            <person name="Foster-Nyarko E."/>
            <person name="Jarju S."/>
            <person name="Secka A."/>
            <person name="Antonio M."/>
            <person name="Oren A."/>
            <person name="Chaudhuri R.R."/>
            <person name="La Ragione R."/>
            <person name="Hildebrand F."/>
            <person name="Pallen M.J."/>
        </authorList>
    </citation>
    <scope>NUCLEOTIDE SEQUENCE</scope>
    <source>
        <strain evidence="3">ChiHecec2B26-709</strain>
    </source>
</reference>
<name>A0A9D1GP82_9BACT</name>
<dbReference type="InterPro" id="IPR042301">
    <property type="entry name" value="GH115_sf"/>
</dbReference>
<dbReference type="GO" id="GO:0016787">
    <property type="term" value="F:hydrolase activity"/>
    <property type="evidence" value="ECO:0007669"/>
    <property type="project" value="UniProtKB-KW"/>
</dbReference>
<dbReference type="Gene3D" id="3.20.20.520">
    <property type="entry name" value="Glycosyl hydrolase family 115"/>
    <property type="match status" value="1"/>
</dbReference>
<dbReference type="EMBL" id="DVLC01000112">
    <property type="protein sequence ID" value="HIT47384.1"/>
    <property type="molecule type" value="Genomic_DNA"/>
</dbReference>
<evidence type="ECO:0000313" key="4">
    <source>
        <dbReference type="Proteomes" id="UP000886881"/>
    </source>
</evidence>
<accession>A0A9D1GP82</accession>
<sequence>MKALVILAFVWFSGQSPLNFSVSRHADPVVEIAADMMQDDLEEVTGMRPVETAPGKAGIRIIQYDKDRTKLGKFGVPAEIADSLAFVKEAFYIGTHDGQIIVAGSDARGTAYGILEISRLAGVSPWTWWGDSRPQKRERLELPDGYSSFQHPSVEYRGIFINDEDWAFRPWSTQTFSPQDNPETISADTYREVFKLLLRLRANTLWPAMHPGTTPFFEVPGAMEAADSCGIFIGTSHCEPLLRNNVGEWDVAERGRYNYITNRQAVLDYWTERLRETEGIPALYTIGMRGIHDGSMEGVRTLEEKTDALQEVIHDQRELLREYVDDDVSKIPQMFMPYKEVLQIMENGLEVPDDVTIVWCDDNYGYMTRLSDTEQQKRSGGAGVYYHLSYCGRPHDHLWLSTTQPGLIYHEMMEAWNHNVRKLWIANVHDPKAAAYDMEFFLDMAWDIASIDAGSIDGHLEAWLAREFGDAAAERISGAVSEFYRLCAMRKPEFMGWSQVELPDRERYPLGLSKPRDTEFSFSEFGSEAQRHIDRFREIGACVQEAAALVPERNRDAYFAAVEYPVRAAGLMAEKMLYAQLARSRALTTYSPGVWKADSVMLAACALSQKAYQEIRSLTEEYNYGIAGGKWRGNMSDMPRSLYVFWNPDLPVALNEEERRHWGAYADEWKAGAWDIRRHGKNFNGADWVAGDAEAFSSASFTPEPVRNLGHSAAAVPVPRGESLSYSFHTDRGGEAVIRIAVIPTQAMDRGDIRFRVGIDGGDMKTISIKEPYRSEKWKVNVMRQQALVKIPVEIEAGDHSLEFEAVDDHIILDQWMLDFDTDRKFYLFPQSLQQ</sequence>
<dbReference type="Gene3D" id="2.60.120.1620">
    <property type="match status" value="1"/>
</dbReference>
<dbReference type="PANTHER" id="PTHR37842">
    <property type="match status" value="1"/>
</dbReference>
<dbReference type="Pfam" id="PF15979">
    <property type="entry name" value="Glyco_hydro_115"/>
    <property type="match status" value="1"/>
</dbReference>
<dbReference type="Pfam" id="PF17829">
    <property type="entry name" value="GH115_C"/>
    <property type="match status" value="1"/>
</dbReference>
<gene>
    <name evidence="3" type="ORF">IAC35_05965</name>
</gene>
<dbReference type="InterPro" id="IPR041437">
    <property type="entry name" value="GH115_C"/>
</dbReference>
<dbReference type="Gene3D" id="1.20.58.2150">
    <property type="match status" value="1"/>
</dbReference>
<organism evidence="3 4">
    <name type="scientific">Candidatus Cryptobacteroides merdipullorum</name>
    <dbReference type="NCBI Taxonomy" id="2840771"/>
    <lineage>
        <taxon>Bacteria</taxon>
        <taxon>Pseudomonadati</taxon>
        <taxon>Bacteroidota</taxon>
        <taxon>Bacteroidia</taxon>
        <taxon>Bacteroidales</taxon>
        <taxon>Candidatus Cryptobacteroides</taxon>
    </lineage>
</organism>
<dbReference type="GO" id="GO:0005975">
    <property type="term" value="P:carbohydrate metabolic process"/>
    <property type="evidence" value="ECO:0007669"/>
    <property type="project" value="UniProtKB-ARBA"/>
</dbReference>
<evidence type="ECO:0000259" key="2">
    <source>
        <dbReference type="Pfam" id="PF17829"/>
    </source>
</evidence>
<dbReference type="AlphaFoldDB" id="A0A9D1GP82"/>
<protein>
    <submittedName>
        <fullName evidence="3">Glycosyl hydrolase 115 family protein</fullName>
    </submittedName>
</protein>